<keyword evidence="2" id="KW-1185">Reference proteome</keyword>
<evidence type="ECO:0000313" key="1">
    <source>
        <dbReference type="EMBL" id="EGC86142.1"/>
    </source>
</evidence>
<proteinExistence type="predicted"/>
<organism evidence="1 2">
    <name type="scientific">Prevotella denticola CRIS 18C-A</name>
    <dbReference type="NCBI Taxonomy" id="944557"/>
    <lineage>
        <taxon>Bacteria</taxon>
        <taxon>Pseudomonadati</taxon>
        <taxon>Bacteroidota</taxon>
        <taxon>Bacteroidia</taxon>
        <taxon>Bacteroidales</taxon>
        <taxon>Prevotellaceae</taxon>
        <taxon>Prevotella</taxon>
    </lineage>
</organism>
<protein>
    <submittedName>
        <fullName evidence="1">Uncharacterized protein</fullName>
    </submittedName>
</protein>
<gene>
    <name evidence="1" type="ORF">HMPREF9303_0060</name>
</gene>
<reference evidence="1 2" key="1">
    <citation type="submission" date="2011-02" db="EMBL/GenBank/DDBJ databases">
        <authorList>
            <person name="Durkin A.S."/>
            <person name="Madupu R."/>
            <person name="Torralba M."/>
            <person name="Gillis M."/>
            <person name="Methe B."/>
            <person name="Sutton G."/>
            <person name="Nelson K.E."/>
        </authorList>
    </citation>
    <scope>NUCLEOTIDE SEQUENCE [LARGE SCALE GENOMIC DNA]</scope>
    <source>
        <strain evidence="1 2">CRIS 18C-A</strain>
    </source>
</reference>
<evidence type="ECO:0000313" key="2">
    <source>
        <dbReference type="Proteomes" id="UP000003155"/>
    </source>
</evidence>
<dbReference type="EMBL" id="AEXO01000072">
    <property type="protein sequence ID" value="EGC86142.1"/>
    <property type="molecule type" value="Genomic_DNA"/>
</dbReference>
<name>F0H7V3_9BACT</name>
<accession>F0H7V3</accession>
<comment type="caution">
    <text evidence="1">The sequence shown here is derived from an EMBL/GenBank/DDBJ whole genome shotgun (WGS) entry which is preliminary data.</text>
</comment>
<sequence length="52" mass="6076">MSNPWLVLVIPDLKTSMEKHTNTELIYYICPKKTETYDTATSLFIWAETLQP</sequence>
<dbReference type="AlphaFoldDB" id="F0H7V3"/>
<dbReference type="Proteomes" id="UP000003155">
    <property type="component" value="Unassembled WGS sequence"/>
</dbReference>